<dbReference type="GO" id="GO:0005783">
    <property type="term" value="C:endoplasmic reticulum"/>
    <property type="evidence" value="ECO:0007669"/>
    <property type="project" value="TreeGrafter"/>
</dbReference>
<dbReference type="OrthoDB" id="2102561at2759"/>
<dbReference type="GO" id="GO:0019433">
    <property type="term" value="P:triglyceride catabolic process"/>
    <property type="evidence" value="ECO:0007669"/>
    <property type="project" value="TreeGrafter"/>
</dbReference>
<evidence type="ECO:0000256" key="4">
    <source>
        <dbReference type="RuleBase" id="RU000363"/>
    </source>
</evidence>
<dbReference type="GO" id="GO:0000140">
    <property type="term" value="F:acylglycerone-phosphate reductase (NADP+) activity"/>
    <property type="evidence" value="ECO:0007669"/>
    <property type="project" value="TreeGrafter"/>
</dbReference>
<keyword evidence="3" id="KW-0560">Oxidoreductase</keyword>
<dbReference type="InterPro" id="IPR020904">
    <property type="entry name" value="Sc_DH/Rdtase_CS"/>
</dbReference>
<evidence type="ECO:0000313" key="6">
    <source>
        <dbReference type="EMBL" id="KXJ89345.1"/>
    </source>
</evidence>
<dbReference type="GO" id="GO:0005811">
    <property type="term" value="C:lipid droplet"/>
    <property type="evidence" value="ECO:0007669"/>
    <property type="project" value="TreeGrafter"/>
</dbReference>
<organism evidence="6 7">
    <name type="scientific">Microdochium bolleyi</name>
    <dbReference type="NCBI Taxonomy" id="196109"/>
    <lineage>
        <taxon>Eukaryota</taxon>
        <taxon>Fungi</taxon>
        <taxon>Dikarya</taxon>
        <taxon>Ascomycota</taxon>
        <taxon>Pezizomycotina</taxon>
        <taxon>Sordariomycetes</taxon>
        <taxon>Xylariomycetidae</taxon>
        <taxon>Xylariales</taxon>
        <taxon>Microdochiaceae</taxon>
        <taxon>Microdochium</taxon>
    </lineage>
</organism>
<evidence type="ECO:0000256" key="3">
    <source>
        <dbReference type="ARBA" id="ARBA00023002"/>
    </source>
</evidence>
<evidence type="ECO:0000256" key="2">
    <source>
        <dbReference type="ARBA" id="ARBA00022857"/>
    </source>
</evidence>
<dbReference type="GO" id="GO:0004806">
    <property type="term" value="F:triacylglycerol lipase activity"/>
    <property type="evidence" value="ECO:0007669"/>
    <property type="project" value="TreeGrafter"/>
</dbReference>
<gene>
    <name evidence="6" type="ORF">Micbo1qcDRAFT_177214</name>
</gene>
<evidence type="ECO:0000313" key="7">
    <source>
        <dbReference type="Proteomes" id="UP000070501"/>
    </source>
</evidence>
<dbReference type="Proteomes" id="UP000070501">
    <property type="component" value="Unassembled WGS sequence"/>
</dbReference>
<keyword evidence="2" id="KW-0521">NADP</keyword>
<feature type="region of interest" description="Disordered" evidence="5">
    <location>
        <begin position="73"/>
        <end position="104"/>
    </location>
</feature>
<comment type="similarity">
    <text evidence="1 4">Belongs to the short-chain dehydrogenases/reductases (SDR) family.</text>
</comment>
<keyword evidence="7" id="KW-1185">Reference proteome</keyword>
<proteinExistence type="inferred from homology"/>
<dbReference type="Pfam" id="PF00106">
    <property type="entry name" value="adh_short"/>
    <property type="match status" value="1"/>
</dbReference>
<accession>A0A136IWR5</accession>
<sequence>MPSKTVLVTGCSPTGIGASMAREFQLRGHRVIATGLNAELLGPLADLGMETVVMDVTSEPSIAACVEEVRRLTRKPSSRGQVGSEDDDGGNNTGSTLPAEQRGPEHGSIDILINNAGLLHVLPFADAPSSDIRRVMDVNVVGVMNVTSAFLPLLVAGASAGTGDTIVANVCSINSDLRPPLCSLYNASKAALEVWGASIRPELAPLGVRVVSVKTGSIRTGLVGNAPSSELPPSSYYYAALKEFVGQRQMFQRATFMDPAVYARSVVGQLLAPESRWWPRKSVIWEGDLVLFAWIVRAVRVDFLWDWVFTKGSKLDQVQRPEFQATSLH</sequence>
<dbReference type="SUPFAM" id="SSF51735">
    <property type="entry name" value="NAD(P)-binding Rossmann-fold domains"/>
    <property type="match status" value="1"/>
</dbReference>
<evidence type="ECO:0000256" key="5">
    <source>
        <dbReference type="SAM" id="MobiDB-lite"/>
    </source>
</evidence>
<dbReference type="InterPro" id="IPR036291">
    <property type="entry name" value="NAD(P)-bd_dom_sf"/>
</dbReference>
<dbReference type="InterPro" id="IPR002347">
    <property type="entry name" value="SDR_fam"/>
</dbReference>
<name>A0A136IWR5_9PEZI</name>
<dbReference type="PROSITE" id="PS00061">
    <property type="entry name" value="ADH_SHORT"/>
    <property type="match status" value="1"/>
</dbReference>
<dbReference type="PRINTS" id="PR00080">
    <property type="entry name" value="SDRFAMILY"/>
</dbReference>
<protein>
    <submittedName>
        <fullName evidence="6">Uncharacterized protein</fullName>
    </submittedName>
</protein>
<evidence type="ECO:0000256" key="1">
    <source>
        <dbReference type="ARBA" id="ARBA00006484"/>
    </source>
</evidence>
<dbReference type="EMBL" id="KQ964255">
    <property type="protein sequence ID" value="KXJ89345.1"/>
    <property type="molecule type" value="Genomic_DNA"/>
</dbReference>
<dbReference type="InParanoid" id="A0A136IWR5"/>
<dbReference type="PANTHER" id="PTHR44169:SF6">
    <property type="entry name" value="NADPH-DEPENDENT 1-ACYLDIHYDROXYACETONE PHOSPHATE REDUCTASE"/>
    <property type="match status" value="1"/>
</dbReference>
<dbReference type="GO" id="GO:0006654">
    <property type="term" value="P:phosphatidic acid biosynthetic process"/>
    <property type="evidence" value="ECO:0007669"/>
    <property type="project" value="TreeGrafter"/>
</dbReference>
<dbReference type="AlphaFoldDB" id="A0A136IWR5"/>
<dbReference type="PANTHER" id="PTHR44169">
    <property type="entry name" value="NADPH-DEPENDENT 1-ACYLDIHYDROXYACETONE PHOSPHATE REDUCTASE"/>
    <property type="match status" value="1"/>
</dbReference>
<dbReference type="STRING" id="196109.A0A136IWR5"/>
<dbReference type="Gene3D" id="3.40.50.720">
    <property type="entry name" value="NAD(P)-binding Rossmann-like Domain"/>
    <property type="match status" value="1"/>
</dbReference>
<reference evidence="7" key="1">
    <citation type="submission" date="2016-02" db="EMBL/GenBank/DDBJ databases">
        <title>Draft genome sequence of Microdochium bolleyi, a fungal endophyte of beachgrass.</title>
        <authorList>
            <consortium name="DOE Joint Genome Institute"/>
            <person name="David A.S."/>
            <person name="May G."/>
            <person name="Haridas S."/>
            <person name="Lim J."/>
            <person name="Wang M."/>
            <person name="Labutti K."/>
            <person name="Lipzen A."/>
            <person name="Barry K."/>
            <person name="Grigoriev I.V."/>
        </authorList>
    </citation>
    <scope>NUCLEOTIDE SEQUENCE [LARGE SCALE GENOMIC DNA]</scope>
    <source>
        <strain evidence="7">J235TASD1</strain>
    </source>
</reference>